<name>A0A2I0T3Z5_LIMLA</name>
<organism evidence="1 2">
    <name type="scientific">Limosa lapponica baueri</name>
    <dbReference type="NCBI Taxonomy" id="1758121"/>
    <lineage>
        <taxon>Eukaryota</taxon>
        <taxon>Metazoa</taxon>
        <taxon>Chordata</taxon>
        <taxon>Craniata</taxon>
        <taxon>Vertebrata</taxon>
        <taxon>Euteleostomi</taxon>
        <taxon>Archelosauria</taxon>
        <taxon>Archosauria</taxon>
        <taxon>Dinosauria</taxon>
        <taxon>Saurischia</taxon>
        <taxon>Theropoda</taxon>
        <taxon>Coelurosauria</taxon>
        <taxon>Aves</taxon>
        <taxon>Neognathae</taxon>
        <taxon>Neoaves</taxon>
        <taxon>Charadriiformes</taxon>
        <taxon>Scolopacidae</taxon>
        <taxon>Limosa</taxon>
    </lineage>
</organism>
<sequence length="176" mass="20339">MECLAALLAEVKASQEAMQAGQKELKHDVETSQKEIRTVLALQRSQQQVKEDLKAEVKSSHLDIRTVLEEIQRVREEMEARLNTQADLVLLIKEVSTNLMCVDKAFQKMEERQKVFTSLHLPTRENVEQGFFFEKCLHKTHTGFERPVEANSLDEECEKKVLRGKRMVTAEVWGEK</sequence>
<accession>A0A2I0T3Z5</accession>
<reference evidence="2" key="1">
    <citation type="submission" date="2017-11" db="EMBL/GenBank/DDBJ databases">
        <authorList>
            <person name="Lima N.C."/>
            <person name="Parody-Merino A.M."/>
            <person name="Battley P.F."/>
            <person name="Fidler A.E."/>
            <person name="Prosdocimi F."/>
        </authorList>
    </citation>
    <scope>NUCLEOTIDE SEQUENCE [LARGE SCALE GENOMIC DNA]</scope>
</reference>
<evidence type="ECO:0000313" key="1">
    <source>
        <dbReference type="EMBL" id="PKU28511.1"/>
    </source>
</evidence>
<proteinExistence type="predicted"/>
<keyword evidence="2" id="KW-1185">Reference proteome</keyword>
<dbReference type="OrthoDB" id="10038993at2759"/>
<dbReference type="Proteomes" id="UP000233556">
    <property type="component" value="Unassembled WGS sequence"/>
</dbReference>
<evidence type="ECO:0000313" key="2">
    <source>
        <dbReference type="Proteomes" id="UP000233556"/>
    </source>
</evidence>
<dbReference type="EMBL" id="KZ520267">
    <property type="protein sequence ID" value="PKU28511.1"/>
    <property type="molecule type" value="Genomic_DNA"/>
</dbReference>
<gene>
    <name evidence="1" type="ORF">llap_21185</name>
</gene>
<reference evidence="2" key="2">
    <citation type="submission" date="2017-12" db="EMBL/GenBank/DDBJ databases">
        <title>Genome sequence of the Bar-tailed Godwit (Limosa lapponica baueri).</title>
        <authorList>
            <person name="Lima N.C.B."/>
            <person name="Parody-Merino A.M."/>
            <person name="Battley P.F."/>
            <person name="Fidler A.E."/>
            <person name="Prosdocimi F."/>
        </authorList>
    </citation>
    <scope>NUCLEOTIDE SEQUENCE [LARGE SCALE GENOMIC DNA]</scope>
</reference>
<protein>
    <submittedName>
        <fullName evidence="1">Microtubule-associated tumor suppressor 1 isoform x2</fullName>
    </submittedName>
</protein>
<dbReference type="AlphaFoldDB" id="A0A2I0T3Z5"/>